<dbReference type="STRING" id="1176165.GCA_001584405_01294"/>
<keyword evidence="2" id="KW-0808">Transferase</keyword>
<dbReference type="NCBIfam" id="NF037959">
    <property type="entry name" value="MFS_SpdSyn"/>
    <property type="match status" value="1"/>
</dbReference>
<dbReference type="GO" id="GO:0006596">
    <property type="term" value="P:polyamine biosynthetic process"/>
    <property type="evidence" value="ECO:0007669"/>
    <property type="project" value="UniProtKB-KW"/>
</dbReference>
<protein>
    <submittedName>
        <fullName evidence="2">Methyltransferase type 11</fullName>
    </submittedName>
</protein>
<organism evidence="2 3">
    <name type="scientific">Brevibacterium ravenspurgense</name>
    <dbReference type="NCBI Taxonomy" id="479117"/>
    <lineage>
        <taxon>Bacteria</taxon>
        <taxon>Bacillati</taxon>
        <taxon>Actinomycetota</taxon>
        <taxon>Actinomycetes</taxon>
        <taxon>Micrococcales</taxon>
        <taxon>Brevibacteriaceae</taxon>
        <taxon>Brevibacterium</taxon>
    </lineage>
</organism>
<dbReference type="InterPro" id="IPR029063">
    <property type="entry name" value="SAM-dependent_MTases_sf"/>
</dbReference>
<comment type="caution">
    <text evidence="2">The sequence shown here is derived from an EMBL/GenBank/DDBJ whole genome shotgun (WGS) entry which is preliminary data.</text>
</comment>
<dbReference type="Gene3D" id="3.40.50.150">
    <property type="entry name" value="Vaccinia Virus protein VP39"/>
    <property type="match status" value="1"/>
</dbReference>
<keyword evidence="2" id="KW-0489">Methyltransferase</keyword>
<reference evidence="2 3" key="1">
    <citation type="submission" date="2017-12" db="EMBL/GenBank/DDBJ databases">
        <title>Phylogenetic diversity of female urinary microbiome.</title>
        <authorList>
            <person name="Thomas-White K."/>
            <person name="Wolfe A.J."/>
        </authorList>
    </citation>
    <scope>NUCLEOTIDE SEQUENCE [LARGE SCALE GENOMIC DNA]</scope>
    <source>
        <strain evidence="2 3">UMB0426</strain>
    </source>
</reference>
<dbReference type="RefSeq" id="WP_101672673.1">
    <property type="nucleotide sequence ID" value="NZ_PKGO01000007.1"/>
</dbReference>
<dbReference type="EMBL" id="PKGO01000007">
    <property type="protein sequence ID" value="PKY69985.1"/>
    <property type="molecule type" value="Genomic_DNA"/>
</dbReference>
<sequence>MGRQRRSAEREREVDIETGTAVLEAVAGEPDSFVLWVNGVPSSCVTLSDPLRLDFEYLDWMSRIIRVRHDDADGRGTPLRAVHIGAGGCSLPRWIDAHCPGSKQTAIDIDAVLLERVREWFDLPKKPRLALRAGDGAREIHTFRPSSLDVLVRDAFAGSETPAPLATREFFDQCANVLAPSGTFLLNIAAAPPHERLKGELRLLQQSFPYVALAIDPGNMRGRRYGNAVGIAAHTPPEPGIVARALRGGPAVARVLEGTQLTAFTGR</sequence>
<dbReference type="GO" id="GO:0008168">
    <property type="term" value="F:methyltransferase activity"/>
    <property type="evidence" value="ECO:0007669"/>
    <property type="project" value="UniProtKB-KW"/>
</dbReference>
<dbReference type="PANTHER" id="PTHR43317">
    <property type="entry name" value="THERMOSPERMINE SYNTHASE ACAULIS5"/>
    <property type="match status" value="1"/>
</dbReference>
<dbReference type="GO" id="GO:0032259">
    <property type="term" value="P:methylation"/>
    <property type="evidence" value="ECO:0007669"/>
    <property type="project" value="UniProtKB-KW"/>
</dbReference>
<evidence type="ECO:0000313" key="3">
    <source>
        <dbReference type="Proteomes" id="UP000242755"/>
    </source>
</evidence>
<evidence type="ECO:0000256" key="1">
    <source>
        <dbReference type="ARBA" id="ARBA00023115"/>
    </source>
</evidence>
<evidence type="ECO:0000313" key="2">
    <source>
        <dbReference type="EMBL" id="PKY69985.1"/>
    </source>
</evidence>
<gene>
    <name evidence="2" type="ORF">CYJ40_07915</name>
</gene>
<proteinExistence type="predicted"/>
<dbReference type="PANTHER" id="PTHR43317:SF1">
    <property type="entry name" value="THERMOSPERMINE SYNTHASE ACAULIS5"/>
    <property type="match status" value="1"/>
</dbReference>
<dbReference type="SUPFAM" id="SSF53335">
    <property type="entry name" value="S-adenosyl-L-methionine-dependent methyltransferases"/>
    <property type="match status" value="1"/>
</dbReference>
<accession>A0A2I1IFT6</accession>
<keyword evidence="1" id="KW-0620">Polyamine biosynthesis</keyword>
<name>A0A2I1IFT6_9MICO</name>
<dbReference type="Proteomes" id="UP000242755">
    <property type="component" value="Unassembled WGS sequence"/>
</dbReference>
<dbReference type="CDD" id="cd02440">
    <property type="entry name" value="AdoMet_MTases"/>
    <property type="match status" value="1"/>
</dbReference>
<dbReference type="AlphaFoldDB" id="A0A2I1IFT6"/>